<dbReference type="HOGENOM" id="CLU_2416534_0_0_1"/>
<feature type="region of interest" description="Disordered" evidence="1">
    <location>
        <begin position="55"/>
        <end position="92"/>
    </location>
</feature>
<dbReference type="AlphaFoldDB" id="B6SYN6"/>
<sequence length="92" mass="10228">MVAFERSRSTTTVVLLVLLMPLLLSTSTASEAHIQKKWRPPIIYPWMPPIIYPSPIPPPHHGRDLDLPSMNNKHTPPASQQDDQAAVGSLQP</sequence>
<dbReference type="KEGG" id="zma:100275747"/>
<dbReference type="GeneID" id="100275747"/>
<evidence type="ECO:0000256" key="2">
    <source>
        <dbReference type="SAM" id="SignalP"/>
    </source>
</evidence>
<name>B6SYN6_MAIZE</name>
<feature type="signal peptide" evidence="2">
    <location>
        <begin position="1"/>
        <end position="29"/>
    </location>
</feature>
<organism evidence="3">
    <name type="scientific">Zea mays</name>
    <name type="common">Maize</name>
    <dbReference type="NCBI Taxonomy" id="4577"/>
    <lineage>
        <taxon>Eukaryota</taxon>
        <taxon>Viridiplantae</taxon>
        <taxon>Streptophyta</taxon>
        <taxon>Embryophyta</taxon>
        <taxon>Tracheophyta</taxon>
        <taxon>Spermatophyta</taxon>
        <taxon>Magnoliopsida</taxon>
        <taxon>Liliopsida</taxon>
        <taxon>Poales</taxon>
        <taxon>Poaceae</taxon>
        <taxon>PACMAD clade</taxon>
        <taxon>Panicoideae</taxon>
        <taxon>Andropogonodae</taxon>
        <taxon>Andropogoneae</taxon>
        <taxon>Tripsacinae</taxon>
        <taxon>Zea</taxon>
    </lineage>
</organism>
<keyword evidence="6" id="KW-1267">Proteomics identification</keyword>
<keyword evidence="2" id="KW-0732">Signal</keyword>
<dbReference type="Proteomes" id="UP000007305">
    <property type="component" value="Chromosome 6"/>
</dbReference>
<proteinExistence type="evidence at protein level"/>
<dbReference type="EMBL" id="EU957851">
    <property type="protein sequence ID" value="ACG29969.1"/>
    <property type="molecule type" value="mRNA"/>
</dbReference>
<evidence type="ECO:0000313" key="4">
    <source>
        <dbReference type="EnsemblPlants" id="Zm00001eb266150_P001"/>
    </source>
</evidence>
<dbReference type="EnsemblPlants" id="Zm00001eb266150_T001">
    <property type="protein sequence ID" value="Zm00001eb266150_P001"/>
    <property type="gene ID" value="Zm00001eb266150"/>
</dbReference>
<evidence type="ECO:0008006" key="7">
    <source>
        <dbReference type="Google" id="ProtNLM"/>
    </source>
</evidence>
<reference evidence="5" key="2">
    <citation type="journal article" date="2009" name="Science">
        <title>The B73 maize genome: complexity, diversity, and dynamics.</title>
        <authorList>
            <person name="Schnable P.S."/>
            <person name="Ware D."/>
            <person name="Fulton R.S."/>
            <person name="Stein J.C."/>
            <person name="Wei F."/>
            <person name="Pasternak S."/>
            <person name="Liang C."/>
            <person name="Zhang J."/>
            <person name="Fulton L."/>
            <person name="Graves T.A."/>
            <person name="Minx P."/>
            <person name="Reily A.D."/>
            <person name="Courtney L."/>
            <person name="Kruchowski S.S."/>
            <person name="Tomlinson C."/>
            <person name="Strong C."/>
            <person name="Delehaunty K."/>
            <person name="Fronick C."/>
            <person name="Courtney B."/>
            <person name="Rock S.M."/>
            <person name="Belter E."/>
            <person name="Du F."/>
            <person name="Kim K."/>
            <person name="Abbott R.M."/>
            <person name="Cotton M."/>
            <person name="Levy A."/>
            <person name="Marchetto P."/>
            <person name="Ochoa K."/>
            <person name="Jackson S.M."/>
            <person name="Gillam B."/>
            <person name="Chen W."/>
            <person name="Yan L."/>
            <person name="Higginbotham J."/>
            <person name="Cardenas M."/>
            <person name="Waligorski J."/>
            <person name="Applebaum E."/>
            <person name="Phelps L."/>
            <person name="Falcone J."/>
            <person name="Kanchi K."/>
            <person name="Thane T."/>
            <person name="Scimone A."/>
            <person name="Thane N."/>
            <person name="Henke J."/>
            <person name="Wang T."/>
            <person name="Ruppert J."/>
            <person name="Shah N."/>
            <person name="Rotter K."/>
            <person name="Hodges J."/>
            <person name="Ingenthron E."/>
            <person name="Cordes M."/>
            <person name="Kohlberg S."/>
            <person name="Sgro J."/>
            <person name="Delgado B."/>
            <person name="Mead K."/>
            <person name="Chinwalla A."/>
            <person name="Leonard S."/>
            <person name="Crouse K."/>
            <person name="Collura K."/>
            <person name="Kudrna D."/>
            <person name="Currie J."/>
            <person name="He R."/>
            <person name="Angelova A."/>
            <person name="Rajasekar S."/>
            <person name="Mueller T."/>
            <person name="Lomeli R."/>
            <person name="Scara G."/>
            <person name="Ko A."/>
            <person name="Delaney K."/>
            <person name="Wissotski M."/>
            <person name="Lopez G."/>
            <person name="Campos D."/>
            <person name="Braidotti M."/>
            <person name="Ashley E."/>
            <person name="Golser W."/>
            <person name="Kim H."/>
            <person name="Lee S."/>
            <person name="Lin J."/>
            <person name="Dujmic Z."/>
            <person name="Kim W."/>
            <person name="Talag J."/>
            <person name="Zuccolo A."/>
            <person name="Fan C."/>
            <person name="Sebastian A."/>
            <person name="Kramer M."/>
            <person name="Spiegel L."/>
            <person name="Nascimento L."/>
            <person name="Zutavern T."/>
            <person name="Miller B."/>
            <person name="Ambroise C."/>
            <person name="Muller S."/>
            <person name="Spooner W."/>
            <person name="Narechania A."/>
            <person name="Ren L."/>
            <person name="Wei S."/>
            <person name="Kumari S."/>
            <person name="Faga B."/>
            <person name="Levy M.J."/>
            <person name="McMahan L."/>
            <person name="Van Buren P."/>
            <person name="Vaughn M.W."/>
            <person name="Ying K."/>
            <person name="Yeh C.-T."/>
            <person name="Emrich S.J."/>
            <person name="Jia Y."/>
            <person name="Kalyanaraman A."/>
            <person name="Hsia A.-P."/>
            <person name="Barbazuk W.B."/>
            <person name="Baucom R.S."/>
            <person name="Brutnell T.P."/>
            <person name="Carpita N.C."/>
            <person name="Chaparro C."/>
            <person name="Chia J.-M."/>
            <person name="Deragon J.-M."/>
            <person name="Estill J.C."/>
            <person name="Fu Y."/>
            <person name="Jeddeloh J.A."/>
            <person name="Han Y."/>
            <person name="Lee H."/>
            <person name="Li P."/>
            <person name="Lisch D.R."/>
            <person name="Liu S."/>
            <person name="Liu Z."/>
            <person name="Nagel D.H."/>
            <person name="McCann M.C."/>
            <person name="SanMiguel P."/>
            <person name="Myers A.M."/>
            <person name="Nettleton D."/>
            <person name="Nguyen J."/>
            <person name="Penning B.W."/>
            <person name="Ponnala L."/>
            <person name="Schneider K.L."/>
            <person name="Schwartz D.C."/>
            <person name="Sharma A."/>
            <person name="Soderlund C."/>
            <person name="Springer N.M."/>
            <person name="Sun Q."/>
            <person name="Wang H."/>
            <person name="Waterman M."/>
            <person name="Westerman R."/>
            <person name="Wolfgruber T.K."/>
            <person name="Yang L."/>
            <person name="Yu Y."/>
            <person name="Zhang L."/>
            <person name="Zhou S."/>
            <person name="Zhu Q."/>
            <person name="Bennetzen J.L."/>
            <person name="Dawe R.K."/>
            <person name="Jiang J."/>
            <person name="Jiang N."/>
            <person name="Presting G.G."/>
            <person name="Wessler S.R."/>
            <person name="Aluru S."/>
            <person name="Martienssen R.A."/>
            <person name="Clifton S.W."/>
            <person name="McCombie W.R."/>
            <person name="Wing R.A."/>
            <person name="Wilson R.K."/>
        </authorList>
    </citation>
    <scope>NUCLEOTIDE SEQUENCE [LARGE SCALE GENOMIC DNA]</scope>
    <source>
        <strain evidence="5">cv. B73</strain>
    </source>
</reference>
<evidence type="ECO:0000256" key="1">
    <source>
        <dbReference type="SAM" id="MobiDB-lite"/>
    </source>
</evidence>
<feature type="chain" id="PRO_5043300979" description="Transmembrane protein" evidence="2">
    <location>
        <begin position="30"/>
        <end position="92"/>
    </location>
</feature>
<dbReference type="Gramene" id="Zm00001eb266150_T001">
    <property type="protein sequence ID" value="Zm00001eb266150_P001"/>
    <property type="gene ID" value="Zm00001eb266150"/>
</dbReference>
<evidence type="ECO:0000313" key="3">
    <source>
        <dbReference type="EMBL" id="ACG29969.1"/>
    </source>
</evidence>
<evidence type="ECO:0000313" key="5">
    <source>
        <dbReference type="Proteomes" id="UP000007305"/>
    </source>
</evidence>
<protein>
    <recommendedName>
        <fullName evidence="7">Transmembrane protein</fullName>
    </recommendedName>
</protein>
<gene>
    <name evidence="4" type="primary">LOC100275747</name>
</gene>
<reference evidence="3" key="1">
    <citation type="journal article" date="2009" name="Plant Mol. Biol.">
        <title>Insights into corn genes derived from large-scale cDNA sequencing.</title>
        <authorList>
            <person name="Alexandrov N.N."/>
            <person name="Brover V.V."/>
            <person name="Freidin S."/>
            <person name="Troukhan M.E."/>
            <person name="Tatarinova T.V."/>
            <person name="Zhang H."/>
            <person name="Swaller T.J."/>
            <person name="Lu Y.P."/>
            <person name="Bouck J."/>
            <person name="Flavell R.B."/>
            <person name="Feldmann K.A."/>
        </authorList>
    </citation>
    <scope>NUCLEOTIDE SEQUENCE</scope>
</reference>
<dbReference type="RefSeq" id="NP_001143230.1">
    <property type="nucleotide sequence ID" value="NM_001149758.2"/>
</dbReference>
<reference evidence="4" key="3">
    <citation type="submission" date="2019-07" db="EMBL/GenBank/DDBJ databases">
        <authorList>
            <person name="Seetharam A."/>
            <person name="Woodhouse M."/>
            <person name="Cannon E."/>
        </authorList>
    </citation>
    <scope>NUCLEOTIDE SEQUENCE [LARGE SCALE GENOMIC DNA]</scope>
    <source>
        <strain evidence="4">cv. B73</strain>
    </source>
</reference>
<evidence type="ECO:0007829" key="6">
    <source>
        <dbReference type="PeptideAtlas" id="B6SYN6"/>
    </source>
</evidence>
<accession>B6SYN6</accession>
<keyword evidence="5" id="KW-1185">Reference proteome</keyword>
<reference evidence="4" key="4">
    <citation type="submission" date="2021-05" db="UniProtKB">
        <authorList>
            <consortium name="EnsemblPlants"/>
        </authorList>
    </citation>
    <scope>IDENTIFICATION</scope>
    <source>
        <strain evidence="4">cv. B73</strain>
    </source>
</reference>
<feature type="compositionally biased region" description="Polar residues" evidence="1">
    <location>
        <begin position="69"/>
        <end position="83"/>
    </location>
</feature>